<proteinExistence type="predicted"/>
<gene>
    <name evidence="1" type="ORF">ACJ72_05334</name>
</gene>
<sequence>MKQVGMNRARITRDVTPTIPCSLQAPLLREKGRQEIRTEKRLMRLGKLMGINGIRLESEGRKIWLLRISSLASVPSNGFLFATGAGNCNGSLTAAFEKVKSLETFSLLEFASTG</sequence>
<protein>
    <submittedName>
        <fullName evidence="1">Uncharacterized protein</fullName>
    </submittedName>
</protein>
<evidence type="ECO:0000313" key="1">
    <source>
        <dbReference type="EMBL" id="OAX80337.1"/>
    </source>
</evidence>
<accession>A0A1B7NUN9</accession>
<name>A0A1B7NUN9_9EURO</name>
<dbReference type="AlphaFoldDB" id="A0A1B7NUN9"/>
<comment type="caution">
    <text evidence="1">The sequence shown here is derived from an EMBL/GenBank/DDBJ whole genome shotgun (WGS) entry which is preliminary data.</text>
</comment>
<dbReference type="EMBL" id="LGUA01000730">
    <property type="protein sequence ID" value="OAX80337.1"/>
    <property type="molecule type" value="Genomic_DNA"/>
</dbReference>
<reference evidence="1 2" key="1">
    <citation type="submission" date="2015-07" db="EMBL/GenBank/DDBJ databases">
        <title>Emmonsia species relationships and genome sequence.</title>
        <authorList>
            <person name="Cuomo C.A."/>
            <person name="Schwartz I.S."/>
            <person name="Kenyon C."/>
            <person name="de Hoog G.S."/>
            <person name="Govender N.P."/>
            <person name="Botha A."/>
            <person name="Moreno L."/>
            <person name="de Vries M."/>
            <person name="Munoz J.F."/>
            <person name="Stielow J.B."/>
        </authorList>
    </citation>
    <scope>NUCLEOTIDE SEQUENCE [LARGE SCALE GENOMIC DNA]</scope>
    <source>
        <strain evidence="1 2">CBS 136260</strain>
    </source>
</reference>
<keyword evidence="2" id="KW-1185">Reference proteome</keyword>
<organism evidence="1 2">
    <name type="scientific">Emergomyces africanus</name>
    <dbReference type="NCBI Taxonomy" id="1955775"/>
    <lineage>
        <taxon>Eukaryota</taxon>
        <taxon>Fungi</taxon>
        <taxon>Dikarya</taxon>
        <taxon>Ascomycota</taxon>
        <taxon>Pezizomycotina</taxon>
        <taxon>Eurotiomycetes</taxon>
        <taxon>Eurotiomycetidae</taxon>
        <taxon>Onygenales</taxon>
        <taxon>Ajellomycetaceae</taxon>
        <taxon>Emergomyces</taxon>
    </lineage>
</organism>
<evidence type="ECO:0000313" key="2">
    <source>
        <dbReference type="Proteomes" id="UP000091918"/>
    </source>
</evidence>
<dbReference type="Proteomes" id="UP000091918">
    <property type="component" value="Unassembled WGS sequence"/>
</dbReference>